<protein>
    <submittedName>
        <fullName evidence="1">Uncharacterized protein</fullName>
    </submittedName>
</protein>
<proteinExistence type="predicted"/>
<dbReference type="EMBL" id="CP136422">
    <property type="protein sequence ID" value="WPX72360.1"/>
    <property type="molecule type" value="Genomic_DNA"/>
</dbReference>
<keyword evidence="2" id="KW-1185">Reference proteome</keyword>
<gene>
    <name evidence="1" type="ORF">BLCOC_06960</name>
</gene>
<evidence type="ECO:0000313" key="1">
    <source>
        <dbReference type="EMBL" id="WPX72360.1"/>
    </source>
</evidence>
<accession>A0ABZ0U8J4</accession>
<sequence length="186" mass="21074">MTSNIYELGSSLQKLLSTLKKNREYVGTAILKTQYKNAYEELLLKISQTATAFAKDVVLKGIILNPDISLEKQVSAINQAIADSGLLKEMGKSLSRTYDVETIHHLALELRRLVELALWPYINLQTCLVVDLFDLDKDPVIYNTLTQRIYENDTWTDSPIDLQGKLLIYSKSTLVGKENDSISYEQ</sequence>
<dbReference type="Proteomes" id="UP001325248">
    <property type="component" value="Chromosome"/>
</dbReference>
<reference evidence="1" key="1">
    <citation type="submission" date="2023-10" db="EMBL/GenBank/DDBJ databases">
        <title>Genome sequence of Blautia coccoides DSM 935.</title>
        <authorList>
            <person name="Boeer T."/>
            <person name="Bengelsdorf F.R."/>
            <person name="Daniel R."/>
            <person name="Poehlein A."/>
        </authorList>
    </citation>
    <scope>NUCLEOTIDE SEQUENCE [LARGE SCALE GENOMIC DNA]</scope>
    <source>
        <strain evidence="1">DSM 935</strain>
    </source>
</reference>
<evidence type="ECO:0000313" key="2">
    <source>
        <dbReference type="Proteomes" id="UP001325248"/>
    </source>
</evidence>
<organism evidence="1 2">
    <name type="scientific">Blautia producta</name>
    <dbReference type="NCBI Taxonomy" id="33035"/>
    <lineage>
        <taxon>Bacteria</taxon>
        <taxon>Bacillati</taxon>
        <taxon>Bacillota</taxon>
        <taxon>Clostridia</taxon>
        <taxon>Lachnospirales</taxon>
        <taxon>Lachnospiraceae</taxon>
        <taxon>Blautia</taxon>
    </lineage>
</organism>
<name>A0ABZ0U8J4_9FIRM</name>